<dbReference type="Proteomes" id="UP000772434">
    <property type="component" value="Unassembled WGS sequence"/>
</dbReference>
<gene>
    <name evidence="2" type="ORF">BDP27DRAFT_1345067</name>
</gene>
<accession>A0A9P5P707</accession>
<keyword evidence="3" id="KW-1185">Reference proteome</keyword>
<proteinExistence type="predicted"/>
<dbReference type="EMBL" id="JADNRY010000438">
    <property type="protein sequence ID" value="KAF9056708.1"/>
    <property type="molecule type" value="Genomic_DNA"/>
</dbReference>
<dbReference type="AlphaFoldDB" id="A0A9P5P707"/>
<evidence type="ECO:0000313" key="2">
    <source>
        <dbReference type="EMBL" id="KAF9056708.1"/>
    </source>
</evidence>
<reference evidence="2" key="1">
    <citation type="submission" date="2020-11" db="EMBL/GenBank/DDBJ databases">
        <authorList>
            <consortium name="DOE Joint Genome Institute"/>
            <person name="Ahrendt S."/>
            <person name="Riley R."/>
            <person name="Andreopoulos W."/>
            <person name="Labutti K."/>
            <person name="Pangilinan J."/>
            <person name="Ruiz-Duenas F.J."/>
            <person name="Barrasa J.M."/>
            <person name="Sanchez-Garcia M."/>
            <person name="Camarero S."/>
            <person name="Miyauchi S."/>
            <person name="Serrano A."/>
            <person name="Linde D."/>
            <person name="Babiker R."/>
            <person name="Drula E."/>
            <person name="Ayuso-Fernandez I."/>
            <person name="Pacheco R."/>
            <person name="Padilla G."/>
            <person name="Ferreira P."/>
            <person name="Barriuso J."/>
            <person name="Kellner H."/>
            <person name="Castanera R."/>
            <person name="Alfaro M."/>
            <person name="Ramirez L."/>
            <person name="Pisabarro A.G."/>
            <person name="Kuo A."/>
            <person name="Tritt A."/>
            <person name="Lipzen A."/>
            <person name="He G."/>
            <person name="Yan M."/>
            <person name="Ng V."/>
            <person name="Cullen D."/>
            <person name="Martin F."/>
            <person name="Rosso M.-N."/>
            <person name="Henrissat B."/>
            <person name="Hibbett D."/>
            <person name="Martinez A.T."/>
            <person name="Grigoriev I.V."/>
        </authorList>
    </citation>
    <scope>NUCLEOTIDE SEQUENCE</scope>
    <source>
        <strain evidence="2">AH 40177</strain>
    </source>
</reference>
<evidence type="ECO:0008006" key="4">
    <source>
        <dbReference type="Google" id="ProtNLM"/>
    </source>
</evidence>
<dbReference type="OrthoDB" id="21060at2759"/>
<comment type="caution">
    <text evidence="2">The sequence shown here is derived from an EMBL/GenBank/DDBJ whole genome shotgun (WGS) entry which is preliminary data.</text>
</comment>
<protein>
    <recommendedName>
        <fullName evidence="4">Transcription initiation factor TFIID subunit 4</fullName>
    </recommendedName>
</protein>
<feature type="region of interest" description="Disordered" evidence="1">
    <location>
        <begin position="100"/>
        <end position="141"/>
    </location>
</feature>
<evidence type="ECO:0000313" key="3">
    <source>
        <dbReference type="Proteomes" id="UP000772434"/>
    </source>
</evidence>
<organism evidence="2 3">
    <name type="scientific">Rhodocollybia butyracea</name>
    <dbReference type="NCBI Taxonomy" id="206335"/>
    <lineage>
        <taxon>Eukaryota</taxon>
        <taxon>Fungi</taxon>
        <taxon>Dikarya</taxon>
        <taxon>Basidiomycota</taxon>
        <taxon>Agaricomycotina</taxon>
        <taxon>Agaricomycetes</taxon>
        <taxon>Agaricomycetidae</taxon>
        <taxon>Agaricales</taxon>
        <taxon>Marasmiineae</taxon>
        <taxon>Omphalotaceae</taxon>
        <taxon>Rhodocollybia</taxon>
    </lineage>
</organism>
<sequence length="224" mass="25502">MNNPYSSITTPISRHTQLSCTSFTRYTTRLDHRDDHSSYTSYRHPIRWTTFNVRRYYNWRRIQRPKLQCGVLQLKVLEPIEQNEELKIRWERKERTDMAPAALTQSSLNNPSSDGGFDDDDSSANGGTKKKRKRYGPGVDVQKKMSNIAASHAAGLTGLTGRSSWMTAAASTTLAPGTPTTPTPDVWFYHVWCYGYFNYDPWCCFEHNLTAGPSVLHQTRDGGD</sequence>
<evidence type="ECO:0000256" key="1">
    <source>
        <dbReference type="SAM" id="MobiDB-lite"/>
    </source>
</evidence>
<name>A0A9P5P707_9AGAR</name>